<dbReference type="GO" id="GO:0032259">
    <property type="term" value="P:methylation"/>
    <property type="evidence" value="ECO:0007669"/>
    <property type="project" value="UniProtKB-KW"/>
</dbReference>
<evidence type="ECO:0000313" key="6">
    <source>
        <dbReference type="Proteomes" id="UP000664521"/>
    </source>
</evidence>
<evidence type="ECO:0000313" key="5">
    <source>
        <dbReference type="EMBL" id="CAF9933963.1"/>
    </source>
</evidence>
<evidence type="ECO:0000259" key="4">
    <source>
        <dbReference type="Pfam" id="PF10017"/>
    </source>
</evidence>
<dbReference type="InterPro" id="IPR017804">
    <property type="entry name" value="MeTrfase_EgtD-like"/>
</dbReference>
<dbReference type="AlphaFoldDB" id="A0A8H3FZN9"/>
<dbReference type="NCBIfam" id="TIGR03439">
    <property type="entry name" value="methyl_EasF"/>
    <property type="match status" value="1"/>
</dbReference>
<organism evidence="5 6">
    <name type="scientific">Heterodermia speciosa</name>
    <dbReference type="NCBI Taxonomy" id="116794"/>
    <lineage>
        <taxon>Eukaryota</taxon>
        <taxon>Fungi</taxon>
        <taxon>Dikarya</taxon>
        <taxon>Ascomycota</taxon>
        <taxon>Pezizomycotina</taxon>
        <taxon>Lecanoromycetes</taxon>
        <taxon>OSLEUM clade</taxon>
        <taxon>Lecanoromycetidae</taxon>
        <taxon>Caliciales</taxon>
        <taxon>Physciaceae</taxon>
        <taxon>Heterodermia</taxon>
    </lineage>
</organism>
<sequence length="343" mass="38770">MSSQPFTPKVHLTRLSSNAETSNLQAKLRDTLTSKVKIFPSELLWDDLGLTKFEAFRTLTSDYYPARNETQILIKYADIISQSIPMKASIIELGSGNIEKTTLLLSALQKQEKTIDYYALDMSSDELSTSVHTLDIKFQQRGGISCHGLLGTYDDLVLWLHKQQHGVVSPVIFLWLGNSIGNYCSRDAAALLTRIVSSEMTCELRFIIGVDGCQNISQIERCYDAKNPLMQAFLTNGLRHANRLAEMSLFRDEDWVCTGCYESTESTWKYFYVAQEDLEMDLLGTSIKFVKDERMLAISSAKWTEYDIASIVRKAGLVVRNAWKDTDDIYGVYLVCQNPSGKL</sequence>
<dbReference type="PANTHER" id="PTHR43397:SF2">
    <property type="entry name" value="HISTIDINE-SPECIFIC METHYLTRANSFERASE SAM-DEPENDENT DOMAIN-CONTAINING PROTEIN"/>
    <property type="match status" value="1"/>
</dbReference>
<dbReference type="PIRSF" id="PIRSF018005">
    <property type="entry name" value="UCP018005"/>
    <property type="match status" value="1"/>
</dbReference>
<dbReference type="Proteomes" id="UP000664521">
    <property type="component" value="Unassembled WGS sequence"/>
</dbReference>
<dbReference type="EMBL" id="CAJPDS010000071">
    <property type="protein sequence ID" value="CAF9933963.1"/>
    <property type="molecule type" value="Genomic_DNA"/>
</dbReference>
<dbReference type="Pfam" id="PF10017">
    <property type="entry name" value="Methyltransf_33"/>
    <property type="match status" value="1"/>
</dbReference>
<evidence type="ECO:0000256" key="2">
    <source>
        <dbReference type="ARBA" id="ARBA00022603"/>
    </source>
</evidence>
<dbReference type="InterPro" id="IPR017805">
    <property type="entry name" value="SAM_MeTrfase_EasF-type_put"/>
</dbReference>
<keyword evidence="2" id="KW-0489">Methyltransferase</keyword>
<name>A0A8H3FZN9_9LECA</name>
<dbReference type="InterPro" id="IPR029063">
    <property type="entry name" value="SAM-dependent_MTases_sf"/>
</dbReference>
<evidence type="ECO:0000256" key="1">
    <source>
        <dbReference type="ARBA" id="ARBA00008361"/>
    </source>
</evidence>
<reference evidence="5" key="1">
    <citation type="submission" date="2021-03" db="EMBL/GenBank/DDBJ databases">
        <authorList>
            <person name="Tagirdzhanova G."/>
        </authorList>
    </citation>
    <scope>NUCLEOTIDE SEQUENCE</scope>
</reference>
<evidence type="ECO:0000256" key="3">
    <source>
        <dbReference type="ARBA" id="ARBA00022679"/>
    </source>
</evidence>
<keyword evidence="3" id="KW-0808">Transferase</keyword>
<dbReference type="GO" id="GO:0008168">
    <property type="term" value="F:methyltransferase activity"/>
    <property type="evidence" value="ECO:0007669"/>
    <property type="project" value="UniProtKB-KW"/>
</dbReference>
<dbReference type="InterPro" id="IPR019257">
    <property type="entry name" value="MeTrfase_dom"/>
</dbReference>
<dbReference type="InterPro" id="IPR051128">
    <property type="entry name" value="EgtD_Methyltrsf_superfamily"/>
</dbReference>
<dbReference type="Gene3D" id="3.40.50.150">
    <property type="entry name" value="Vaccinia Virus protein VP39"/>
    <property type="match status" value="1"/>
</dbReference>
<dbReference type="OrthoDB" id="659at2759"/>
<dbReference type="PANTHER" id="PTHR43397">
    <property type="entry name" value="ERGOTHIONEINE BIOSYNTHESIS PROTEIN 1"/>
    <property type="match status" value="1"/>
</dbReference>
<comment type="similarity">
    <text evidence="1">Belongs to the methyltransferase superfamily.</text>
</comment>
<proteinExistence type="inferred from homology"/>
<feature type="domain" description="Histidine-specific methyltransferase SAM-dependent" evidence="4">
    <location>
        <begin position="25"/>
        <end position="335"/>
    </location>
</feature>
<protein>
    <recommendedName>
        <fullName evidence="4">Histidine-specific methyltransferase SAM-dependent domain-containing protein</fullName>
    </recommendedName>
</protein>
<keyword evidence="6" id="KW-1185">Reference proteome</keyword>
<comment type="caution">
    <text evidence="5">The sequence shown here is derived from an EMBL/GenBank/DDBJ whole genome shotgun (WGS) entry which is preliminary data.</text>
</comment>
<gene>
    <name evidence="5" type="ORF">HETSPECPRED_009067</name>
</gene>
<accession>A0A8H3FZN9</accession>